<evidence type="ECO:0000259" key="9">
    <source>
        <dbReference type="PROSITE" id="PS51194"/>
    </source>
</evidence>
<dbReference type="FunFam" id="3.40.50.300:FF:001214">
    <property type="entry name" value="DExH-box ATP-dependent RNA helicase"/>
    <property type="match status" value="1"/>
</dbReference>
<dbReference type="InterPro" id="IPR011545">
    <property type="entry name" value="DEAD/DEAH_box_helicase_dom"/>
</dbReference>
<dbReference type="Pfam" id="PF24385">
    <property type="entry name" value="DSRM_DHX29"/>
    <property type="match status" value="1"/>
</dbReference>
<dbReference type="SMART" id="SM00847">
    <property type="entry name" value="HA2"/>
    <property type="match status" value="1"/>
</dbReference>
<dbReference type="InterPro" id="IPR002464">
    <property type="entry name" value="DNA/RNA_helicase_DEAH_CS"/>
</dbReference>
<dbReference type="PROSITE" id="PS50908">
    <property type="entry name" value="RWD"/>
    <property type="match status" value="1"/>
</dbReference>
<keyword evidence="1" id="KW-0547">Nucleotide-binding</keyword>
<evidence type="ECO:0000256" key="5">
    <source>
        <dbReference type="SAM" id="MobiDB-lite"/>
    </source>
</evidence>
<dbReference type="InterPro" id="IPR027417">
    <property type="entry name" value="P-loop_NTPase"/>
</dbReference>
<feature type="compositionally biased region" description="Basic residues" evidence="5">
    <location>
        <begin position="1"/>
        <end position="12"/>
    </location>
</feature>
<dbReference type="Gene3D" id="3.40.50.300">
    <property type="entry name" value="P-loop containing nucleotide triphosphate hydrolases"/>
    <property type="match status" value="2"/>
</dbReference>
<sequence>MPNKPHPPRNKPSKPSSSTHNGEDTSYIVFGDSKPKKKGSKSPAPAVTEATSSTSKNKKGTTTTTPPDTSIPPKPDTRTLIAGASWTGKLPLTLFNEHCQKQKWEKPEYTMSRSSSPPGFHSSVILRHKNPKTGEVIALPPIQVPKEKREISVHETAVEARHFAAALALFRVGSGKNLSMALPPQYRDLWKGEFAEIKKGDVSEGRAWMYEADPFAARVKVEEERRVKEKERGEREERREKERKEREEGKGLGGKGWGRAPKVDMGKRMRREVEALVRVGTRWNPHGVSMGQGEKKKVVDELAASGFRRAHAQEAVEECKDREEALEWLMIHVPEDDLPKWCLPENYTAGVSLASGNMERENKVKRLAAAGYPVEVASEALAASGDDEAVAAEMLQTQLLDQAGTESANGVGREESDPDFWTDEITVLESIYGERLRRSGKDVVVVQLDIQGQAHGLTEVSIRRPPTGYPAHRPVLSVQAKLPAYIRLSIVRRSIQEGLADLLGEQMIFPLIDWLEQNIPSIVENPGTLKSIARAVGLPSESHSQSRRTAPRGPRHNIPIRPSPQLSEQLLAQWQARQATAEQKKMNDIRERLPAWQLKDAVVQAVSTSQVTIISGETGSGKSTQSVQFILDDMIQKKQGATVNIICTQPRRISALGLADRVADERCSAVGHEVGYSIRGESRQKPGTTRITFVTTGVLLRRLQTSGGDAKGVVAALEGVSHVVIDEVHERSLDTDFLMTLLRDVLKVRKDLKLILMSATLDADLFENYFAGSATVAKVQIAGRTHPVTDVYLEDVLSATGFASQSRGGQEDEDDLTDANMGAAIRAVGARINYDLIATVVDYIDQDLVRRGEGDSGAILIFLPGVAEIDRTLTAIRRLSSKFLALPLHASLQPIEQRKVFPRAGPGRRKVIAATNVAETSITIEDVVAVIDTGKVKETSFDPIAGMVRLAEVWASKAACKQRRGRAGRVTAGTCYKLYSRNLEATKMAERPEPEIKRVPLEQLCLSVKAMGLKDVQDFLGKAITPPEVLAISTALSILDRMGILDGDDLTALGRHLALIPADLRCGKLLVIGAIFGCLESCLTIASILSVKSPFVSPQDKREEAKTARSAFHDGSGDLICDLRAYQEWSERRAAGEPMGMLRAWCGQNFLSPQTLQDIANNRTQYLSTLKDIQFVPFDYHVGSADFQRYNKNDGNKTLLRALVAASFTPQIARIEFPDAKYIASVSGSVALDPEARTIKFFTKTTDMDRPTNDRVFIHPSSTLFSAQSFPTNTAYMSYFTKIATSKIFMRDLTPCNAYSLLLFCGTLALAAQNGGGLLVDGWIRIRGWARIGVLVSRLRAMLDELLEKKLDDPSMDVGDHQVVNVVKKLIELDGMDN</sequence>
<dbReference type="InterPro" id="IPR059023">
    <property type="entry name" value="RNA_hel_CTD"/>
</dbReference>
<dbReference type="PROSITE" id="PS50030">
    <property type="entry name" value="UBA"/>
    <property type="match status" value="1"/>
</dbReference>
<dbReference type="InterPro" id="IPR001650">
    <property type="entry name" value="Helicase_C-like"/>
</dbReference>
<dbReference type="OrthoDB" id="5600252at2759"/>
<dbReference type="Pfam" id="PF26026">
    <property type="entry name" value="RNA_hel_CTD"/>
    <property type="match status" value="1"/>
</dbReference>
<dbReference type="InterPro" id="IPR014001">
    <property type="entry name" value="Helicase_ATP-bd"/>
</dbReference>
<dbReference type="Gene3D" id="3.10.110.10">
    <property type="entry name" value="Ubiquitin Conjugating Enzyme"/>
    <property type="match status" value="1"/>
</dbReference>
<evidence type="ECO:0000256" key="1">
    <source>
        <dbReference type="ARBA" id="ARBA00022741"/>
    </source>
</evidence>
<evidence type="ECO:0000313" key="10">
    <source>
        <dbReference type="EMBL" id="KAG8631329.1"/>
    </source>
</evidence>
<evidence type="ECO:0000259" key="7">
    <source>
        <dbReference type="PROSITE" id="PS50908"/>
    </source>
</evidence>
<keyword evidence="3" id="KW-0347">Helicase</keyword>
<feature type="compositionally biased region" description="Basic residues" evidence="5">
    <location>
        <begin position="545"/>
        <end position="555"/>
    </location>
</feature>
<dbReference type="PANTHER" id="PTHR18934:SF267">
    <property type="entry name" value="ATP-DEPENDENT RNA HELICASE YLR419W-RELATED"/>
    <property type="match status" value="1"/>
</dbReference>
<dbReference type="InterPro" id="IPR016135">
    <property type="entry name" value="UBQ-conjugating_enzyme/RWD"/>
</dbReference>
<dbReference type="InterPro" id="IPR015940">
    <property type="entry name" value="UBA"/>
</dbReference>
<feature type="region of interest" description="Disordered" evidence="5">
    <location>
        <begin position="222"/>
        <end position="261"/>
    </location>
</feature>
<evidence type="ECO:0000256" key="3">
    <source>
        <dbReference type="ARBA" id="ARBA00022806"/>
    </source>
</evidence>
<dbReference type="Pfam" id="PF00271">
    <property type="entry name" value="Helicase_C"/>
    <property type="match status" value="1"/>
</dbReference>
<evidence type="ECO:0000259" key="8">
    <source>
        <dbReference type="PROSITE" id="PS51192"/>
    </source>
</evidence>
<dbReference type="InterPro" id="IPR007502">
    <property type="entry name" value="Helicase-assoc_dom"/>
</dbReference>
<dbReference type="SUPFAM" id="SSF54768">
    <property type="entry name" value="dsRNA-binding domain-like"/>
    <property type="match status" value="1"/>
</dbReference>
<accession>A0A8K0LA59</accession>
<reference evidence="10" key="1">
    <citation type="submission" date="2021-07" db="EMBL/GenBank/DDBJ databases">
        <title>Elsinoe batatas strain:CRI-CJ2 Genome sequencing and assembly.</title>
        <authorList>
            <person name="Huang L."/>
        </authorList>
    </citation>
    <scope>NUCLEOTIDE SEQUENCE</scope>
    <source>
        <strain evidence="10">CRI-CJ2</strain>
    </source>
</reference>
<dbReference type="PROSITE" id="PS51194">
    <property type="entry name" value="HELICASE_CTER"/>
    <property type="match status" value="1"/>
</dbReference>
<dbReference type="Proteomes" id="UP000809789">
    <property type="component" value="Unassembled WGS sequence"/>
</dbReference>
<name>A0A8K0LA59_9PEZI</name>
<dbReference type="CDD" id="cd00048">
    <property type="entry name" value="DSRM_SF"/>
    <property type="match status" value="1"/>
</dbReference>
<dbReference type="SUPFAM" id="SSF52540">
    <property type="entry name" value="P-loop containing nucleoside triphosphate hydrolases"/>
    <property type="match status" value="1"/>
</dbReference>
<dbReference type="InterPro" id="IPR056328">
    <property type="entry name" value="DSRM_DHX29"/>
</dbReference>
<feature type="domain" description="UBA" evidence="6">
    <location>
        <begin position="357"/>
        <end position="398"/>
    </location>
</feature>
<comment type="caution">
    <text evidence="10">The sequence shown here is derived from an EMBL/GenBank/DDBJ whole genome shotgun (WGS) entry which is preliminary data.</text>
</comment>
<organism evidence="10 11">
    <name type="scientific">Elsinoe batatas</name>
    <dbReference type="NCBI Taxonomy" id="2601811"/>
    <lineage>
        <taxon>Eukaryota</taxon>
        <taxon>Fungi</taxon>
        <taxon>Dikarya</taxon>
        <taxon>Ascomycota</taxon>
        <taxon>Pezizomycotina</taxon>
        <taxon>Dothideomycetes</taxon>
        <taxon>Dothideomycetidae</taxon>
        <taxon>Myriangiales</taxon>
        <taxon>Elsinoaceae</taxon>
        <taxon>Elsinoe</taxon>
    </lineage>
</organism>
<feature type="region of interest" description="Disordered" evidence="5">
    <location>
        <begin position="1"/>
        <end position="79"/>
    </location>
</feature>
<feature type="domain" description="Helicase ATP-binding" evidence="8">
    <location>
        <begin position="603"/>
        <end position="779"/>
    </location>
</feature>
<dbReference type="Pfam" id="PF21010">
    <property type="entry name" value="HA2_C"/>
    <property type="match status" value="1"/>
</dbReference>
<protein>
    <recommendedName>
        <fullName evidence="12">ATP-dependent RNA helicase ucp12</fullName>
    </recommendedName>
</protein>
<dbReference type="Gene3D" id="1.20.120.1080">
    <property type="match status" value="1"/>
</dbReference>
<dbReference type="Pfam" id="PF05773">
    <property type="entry name" value="RWD"/>
    <property type="match status" value="1"/>
</dbReference>
<dbReference type="PROSITE" id="PS51192">
    <property type="entry name" value="HELICASE_ATP_BIND_1"/>
    <property type="match status" value="1"/>
</dbReference>
<dbReference type="SUPFAM" id="SSF54495">
    <property type="entry name" value="UBC-like"/>
    <property type="match status" value="1"/>
</dbReference>
<dbReference type="GO" id="GO:0016787">
    <property type="term" value="F:hydrolase activity"/>
    <property type="evidence" value="ECO:0007669"/>
    <property type="project" value="UniProtKB-KW"/>
</dbReference>
<feature type="compositionally biased region" description="Basic and acidic residues" evidence="5">
    <location>
        <begin position="222"/>
        <end position="250"/>
    </location>
</feature>
<proteinExistence type="predicted"/>
<dbReference type="CDD" id="cd23827">
    <property type="entry name" value="RWD_YLR419W-like"/>
    <property type="match status" value="1"/>
</dbReference>
<feature type="domain" description="RWD" evidence="7">
    <location>
        <begin position="423"/>
        <end position="522"/>
    </location>
</feature>
<dbReference type="GO" id="GO:0005524">
    <property type="term" value="F:ATP binding"/>
    <property type="evidence" value="ECO:0007669"/>
    <property type="project" value="UniProtKB-KW"/>
</dbReference>
<dbReference type="CDD" id="cd18791">
    <property type="entry name" value="SF2_C_RHA"/>
    <property type="match status" value="1"/>
</dbReference>
<keyword evidence="11" id="KW-1185">Reference proteome</keyword>
<dbReference type="SMART" id="SM00490">
    <property type="entry name" value="HELICc"/>
    <property type="match status" value="1"/>
</dbReference>
<feature type="compositionally biased region" description="Low complexity" evidence="5">
    <location>
        <begin position="41"/>
        <end position="68"/>
    </location>
</feature>
<dbReference type="PANTHER" id="PTHR18934">
    <property type="entry name" value="ATP-DEPENDENT RNA HELICASE"/>
    <property type="match status" value="1"/>
</dbReference>
<dbReference type="SUPFAM" id="SSF46934">
    <property type="entry name" value="UBA-like"/>
    <property type="match status" value="2"/>
</dbReference>
<evidence type="ECO:0000313" key="11">
    <source>
        <dbReference type="Proteomes" id="UP000809789"/>
    </source>
</evidence>
<dbReference type="GO" id="GO:0004386">
    <property type="term" value="F:helicase activity"/>
    <property type="evidence" value="ECO:0007669"/>
    <property type="project" value="UniProtKB-KW"/>
</dbReference>
<evidence type="ECO:0000256" key="2">
    <source>
        <dbReference type="ARBA" id="ARBA00022801"/>
    </source>
</evidence>
<dbReference type="GO" id="GO:1990904">
    <property type="term" value="C:ribonucleoprotein complex"/>
    <property type="evidence" value="ECO:0007669"/>
    <property type="project" value="UniProtKB-ARBA"/>
</dbReference>
<evidence type="ECO:0000259" key="6">
    <source>
        <dbReference type="PROSITE" id="PS50030"/>
    </source>
</evidence>
<dbReference type="Pfam" id="PF00270">
    <property type="entry name" value="DEAD"/>
    <property type="match status" value="1"/>
</dbReference>
<feature type="domain" description="Helicase C-terminal" evidence="9">
    <location>
        <begin position="843"/>
        <end position="1012"/>
    </location>
</feature>
<evidence type="ECO:0008006" key="12">
    <source>
        <dbReference type="Google" id="ProtNLM"/>
    </source>
</evidence>
<dbReference type="PROSITE" id="PS00690">
    <property type="entry name" value="DEAH_ATP_HELICASE"/>
    <property type="match status" value="1"/>
</dbReference>
<dbReference type="CDD" id="cd17917">
    <property type="entry name" value="DEXHc_RHA-like"/>
    <property type="match status" value="1"/>
</dbReference>
<dbReference type="Gene3D" id="3.30.160.20">
    <property type="match status" value="1"/>
</dbReference>
<dbReference type="EMBL" id="JAESVG020000001">
    <property type="protein sequence ID" value="KAG8631329.1"/>
    <property type="molecule type" value="Genomic_DNA"/>
</dbReference>
<dbReference type="InterPro" id="IPR009060">
    <property type="entry name" value="UBA-like_sf"/>
</dbReference>
<dbReference type="InterPro" id="IPR006575">
    <property type="entry name" value="RWD_dom"/>
</dbReference>
<dbReference type="Pfam" id="PF07717">
    <property type="entry name" value="OB_NTP_bind"/>
    <property type="match status" value="1"/>
</dbReference>
<keyword evidence="2" id="KW-0378">Hydrolase</keyword>
<feature type="region of interest" description="Disordered" evidence="5">
    <location>
        <begin position="537"/>
        <end position="562"/>
    </location>
</feature>
<gene>
    <name evidence="10" type="ORF">KVT40_000469</name>
</gene>
<keyword evidence="4" id="KW-0067">ATP-binding</keyword>
<dbReference type="SMART" id="SM00487">
    <property type="entry name" value="DEXDc"/>
    <property type="match status" value="1"/>
</dbReference>
<dbReference type="InterPro" id="IPR011709">
    <property type="entry name" value="DEAD-box_helicase_OB_fold"/>
</dbReference>
<evidence type="ECO:0000256" key="4">
    <source>
        <dbReference type="ARBA" id="ARBA00022840"/>
    </source>
</evidence>
<dbReference type="GO" id="GO:0003723">
    <property type="term" value="F:RNA binding"/>
    <property type="evidence" value="ECO:0007669"/>
    <property type="project" value="TreeGrafter"/>
</dbReference>
<dbReference type="FunFam" id="1.20.120.1080:FF:000002">
    <property type="entry name" value="Putative ATP-dependent RNA helicase DHX36"/>
    <property type="match status" value="1"/>
</dbReference>